<dbReference type="Gene3D" id="1.20.1510.10">
    <property type="entry name" value="Cation efflux protein transmembrane domain"/>
    <property type="match status" value="1"/>
</dbReference>
<evidence type="ECO:0000256" key="7">
    <source>
        <dbReference type="SAM" id="Phobius"/>
    </source>
</evidence>
<dbReference type="GO" id="GO:0006829">
    <property type="term" value="P:zinc ion transport"/>
    <property type="evidence" value="ECO:0007669"/>
    <property type="project" value="InterPro"/>
</dbReference>
<name>A0AAU1UKK4_9ACTN</name>
<reference evidence="9" key="1">
    <citation type="submission" date="2022-10" db="EMBL/GenBank/DDBJ databases">
        <title>The complete genomes of actinobacterial strains from the NBC collection.</title>
        <authorList>
            <person name="Joergensen T.S."/>
            <person name="Alvarez Arevalo M."/>
            <person name="Sterndorff E.B."/>
            <person name="Faurdal D."/>
            <person name="Vuksanovic O."/>
            <person name="Mourched A.-S."/>
            <person name="Charusanti P."/>
            <person name="Shaw S."/>
            <person name="Blin K."/>
            <person name="Weber T."/>
        </authorList>
    </citation>
    <scope>NUCLEOTIDE SEQUENCE</scope>
    <source>
        <strain evidence="9">NBC_00119</strain>
    </source>
</reference>
<evidence type="ECO:0000256" key="2">
    <source>
        <dbReference type="ARBA" id="ARBA00022448"/>
    </source>
</evidence>
<evidence type="ECO:0000256" key="1">
    <source>
        <dbReference type="ARBA" id="ARBA00004141"/>
    </source>
</evidence>
<organism evidence="9">
    <name type="scientific">Streptomyces sp. NBC_00119</name>
    <dbReference type="NCBI Taxonomy" id="2975659"/>
    <lineage>
        <taxon>Bacteria</taxon>
        <taxon>Bacillati</taxon>
        <taxon>Actinomycetota</taxon>
        <taxon>Actinomycetes</taxon>
        <taxon>Kitasatosporales</taxon>
        <taxon>Streptomycetaceae</taxon>
        <taxon>Streptomyces</taxon>
    </lineage>
</organism>
<feature type="transmembrane region" description="Helical" evidence="7">
    <location>
        <begin position="182"/>
        <end position="199"/>
    </location>
</feature>
<dbReference type="NCBIfam" id="TIGR01297">
    <property type="entry name" value="CDF"/>
    <property type="match status" value="1"/>
</dbReference>
<dbReference type="GO" id="GO:0008324">
    <property type="term" value="F:monoatomic cation transmembrane transporter activity"/>
    <property type="evidence" value="ECO:0007669"/>
    <property type="project" value="InterPro"/>
</dbReference>
<dbReference type="InterPro" id="IPR040177">
    <property type="entry name" value="SLC30A9"/>
</dbReference>
<feature type="transmembrane region" description="Helical" evidence="7">
    <location>
        <begin position="47"/>
        <end position="68"/>
    </location>
</feature>
<sequence>MSDARQKRSDPDEDSRTTVTVYVALGANLVIALAKLLGGLVSNSPALLSEAAHSVADSLNEVFLLASLKRSTRDADAKHPFGYGKERYFWSLLAAVGIFVMGGCFSFFQGIEALRSGGSETHTGYVVVLAVLGVALLAEGSSLVRALVQVRGNARHASRGMVREIRAGDDPALRTVLAEDSTACLGVVLAIVGVGLHMLTDNIAYEAWASLLIGVLLVFVAFQLAGQSRDQLIGEAADPVLRREIHEFLDEQREIDAVSTLLTMRLGTRSTLVAVRVDLIGGMDSEDVEEVLVRIKSDMTRRWPLADQVFLDVTEATAKDRARAAGERRELDATVEAQEARD</sequence>
<dbReference type="SUPFAM" id="SSF161111">
    <property type="entry name" value="Cation efflux protein transmembrane domain-like"/>
    <property type="match status" value="1"/>
</dbReference>
<protein>
    <submittedName>
        <fullName evidence="9">Cation diffusion facilitator family transporter</fullName>
    </submittedName>
</protein>
<dbReference type="Pfam" id="PF01545">
    <property type="entry name" value="Cation_efflux"/>
    <property type="match status" value="1"/>
</dbReference>
<evidence type="ECO:0000313" key="9">
    <source>
        <dbReference type="EMBL" id="WTS17787.1"/>
    </source>
</evidence>
<feature type="transmembrane region" description="Helical" evidence="7">
    <location>
        <begin position="205"/>
        <end position="225"/>
    </location>
</feature>
<evidence type="ECO:0000256" key="5">
    <source>
        <dbReference type="ARBA" id="ARBA00023136"/>
    </source>
</evidence>
<keyword evidence="3 7" id="KW-0812">Transmembrane</keyword>
<dbReference type="AlphaFoldDB" id="A0AAU1UKK4"/>
<feature type="transmembrane region" description="Helical" evidence="7">
    <location>
        <begin position="88"/>
        <end position="111"/>
    </location>
</feature>
<keyword evidence="5 7" id="KW-0472">Membrane</keyword>
<gene>
    <name evidence="9" type="ORF">OHU69_46280</name>
</gene>
<keyword evidence="4 7" id="KW-1133">Transmembrane helix</keyword>
<dbReference type="InterPro" id="IPR027469">
    <property type="entry name" value="Cation_efflux_TMD_sf"/>
</dbReference>
<evidence type="ECO:0000256" key="6">
    <source>
        <dbReference type="SAM" id="MobiDB-lite"/>
    </source>
</evidence>
<dbReference type="InterPro" id="IPR058533">
    <property type="entry name" value="Cation_efflux_TM"/>
</dbReference>
<comment type="subcellular location">
    <subcellularLocation>
        <location evidence="1">Membrane</location>
        <topology evidence="1">Multi-pass membrane protein</topology>
    </subcellularLocation>
</comment>
<dbReference type="GO" id="GO:0016020">
    <property type="term" value="C:membrane"/>
    <property type="evidence" value="ECO:0007669"/>
    <property type="project" value="UniProtKB-SubCell"/>
</dbReference>
<dbReference type="PANTHER" id="PTHR13414">
    <property type="entry name" value="HUEL-CATION TRANSPORTER"/>
    <property type="match status" value="1"/>
</dbReference>
<feature type="transmembrane region" description="Helical" evidence="7">
    <location>
        <begin position="21"/>
        <end position="41"/>
    </location>
</feature>
<accession>A0AAU1UKK4</accession>
<evidence type="ECO:0000259" key="8">
    <source>
        <dbReference type="Pfam" id="PF01545"/>
    </source>
</evidence>
<evidence type="ECO:0000256" key="4">
    <source>
        <dbReference type="ARBA" id="ARBA00022989"/>
    </source>
</evidence>
<evidence type="ECO:0000256" key="3">
    <source>
        <dbReference type="ARBA" id="ARBA00022692"/>
    </source>
</evidence>
<feature type="domain" description="Cation efflux protein transmembrane" evidence="8">
    <location>
        <begin position="21"/>
        <end position="232"/>
    </location>
</feature>
<keyword evidence="2" id="KW-0813">Transport</keyword>
<feature type="transmembrane region" description="Helical" evidence="7">
    <location>
        <begin position="123"/>
        <end position="148"/>
    </location>
</feature>
<proteinExistence type="predicted"/>
<dbReference type="EMBL" id="CP108195">
    <property type="protein sequence ID" value="WTS17787.1"/>
    <property type="molecule type" value="Genomic_DNA"/>
</dbReference>
<feature type="region of interest" description="Disordered" evidence="6">
    <location>
        <begin position="322"/>
        <end position="342"/>
    </location>
</feature>
<dbReference type="InterPro" id="IPR002524">
    <property type="entry name" value="Cation_efflux"/>
</dbReference>
<dbReference type="PANTHER" id="PTHR13414:SF9">
    <property type="entry name" value="PROTON-COUPLED ZINC ANTIPORTER SLC30A9, MITOCHONDRIAL"/>
    <property type="match status" value="1"/>
</dbReference>